<keyword evidence="13" id="KW-1185">Reference proteome</keyword>
<evidence type="ECO:0000256" key="3">
    <source>
        <dbReference type="ARBA" id="ARBA00015392"/>
    </source>
</evidence>
<dbReference type="RefSeq" id="XP_014663891.1">
    <property type="nucleotide sequence ID" value="XM_014808405.1"/>
</dbReference>
<feature type="coiled-coil region" evidence="10">
    <location>
        <begin position="277"/>
        <end position="339"/>
    </location>
</feature>
<evidence type="ECO:0000256" key="11">
    <source>
        <dbReference type="SAM" id="MobiDB-lite"/>
    </source>
</evidence>
<evidence type="ECO:0000256" key="8">
    <source>
        <dbReference type="ARBA" id="ARBA00023273"/>
    </source>
</evidence>
<evidence type="ECO:0000256" key="5">
    <source>
        <dbReference type="ARBA" id="ARBA00023054"/>
    </source>
</evidence>
<feature type="compositionally biased region" description="Polar residues" evidence="11">
    <location>
        <begin position="1"/>
        <end position="16"/>
    </location>
</feature>
<protein>
    <recommendedName>
        <fullName evidence="3">Basal body-orientation factor 1</fullName>
    </recommendedName>
    <alternativeName>
        <fullName evidence="9">Coiled-coil domain-containing protein 176</fullName>
    </alternativeName>
</protein>
<dbReference type="PANTHER" id="PTHR14845">
    <property type="entry name" value="COILED-COIL DOMAIN-CONTAINING 166"/>
    <property type="match status" value="1"/>
</dbReference>
<feature type="region of interest" description="Disordered" evidence="11">
    <location>
        <begin position="1"/>
        <end position="62"/>
    </location>
</feature>
<evidence type="ECO:0000256" key="7">
    <source>
        <dbReference type="ARBA" id="ARBA00023212"/>
    </source>
</evidence>
<evidence type="ECO:0000256" key="4">
    <source>
        <dbReference type="ARBA" id="ARBA00022490"/>
    </source>
</evidence>
<dbReference type="PANTHER" id="PTHR14845:SF5">
    <property type="entry name" value="BASAL BODY-ORIENTATION FACTOR 1"/>
    <property type="match status" value="1"/>
</dbReference>
<evidence type="ECO:0000256" key="9">
    <source>
        <dbReference type="ARBA" id="ARBA00031573"/>
    </source>
</evidence>
<sequence>MNMESSCENDDSQTVMSFDDEQDDISSEASASLAATSRATIVTPSPGGVQKKGKKAQKVPTSTDASPAVLQIWEKKVELLEKSKNEYREVSRKLLSQNELLQAQLQKSEKDTVDVLSFLKRQDEQKQNQIEKLEGDSEGTRCQFQLRIERMEEKHVESAEELQTQLEKKTHELEMVHHQLKSVKDFQTHKDIMTREINILKDTLLHAKKLHRATLYKLERRFFEEKMKLQQEAGQKIADLSEQAHNRAVANLSETTKAVYKDNQRMTTVLSFHVKNSNAMRLQLEQLQSENRELQQDKELNEQIAHGKIEESKKQKDQIAKLQQQVESLKKTITVLSERYNTDRSVLLQEKHTETQSCQAEQAKLQQALQNKCHEVSKVRHLARSIIRQRSEMEEFFLDALEHVKNEITFTRQQYRKEVQTKYNKRMMAAYCGKGSYPPVRTFTKQKGSSNSVFSDLELGENCEKLKIGTGVDGKVDISDLTWEQKERVLRFLFSRMNSRSRGRRQQPLDATPGPRGKAHSISDQVAESTDHTFITQAKVDRTGHVLGQADIAQIIEPLGSL</sequence>
<feature type="region of interest" description="Disordered" evidence="11">
    <location>
        <begin position="501"/>
        <end position="528"/>
    </location>
</feature>
<evidence type="ECO:0000256" key="2">
    <source>
        <dbReference type="ARBA" id="ARBA00007508"/>
    </source>
</evidence>
<evidence type="ECO:0000313" key="13">
    <source>
        <dbReference type="Proteomes" id="UP000695022"/>
    </source>
</evidence>
<evidence type="ECO:0000256" key="10">
    <source>
        <dbReference type="SAM" id="Coils"/>
    </source>
</evidence>
<comment type="subcellular location">
    <subcellularLocation>
        <location evidence="1">Cytoplasm</location>
        <location evidence="1">Cytoskeleton</location>
        <location evidence="1">Cilium basal body</location>
    </subcellularLocation>
</comment>
<gene>
    <name evidence="14" type="primary">LOC106806466</name>
</gene>
<keyword evidence="7" id="KW-0206">Cytoskeleton</keyword>
<keyword evidence="8" id="KW-0966">Cell projection</keyword>
<keyword evidence="6" id="KW-0969">Cilium</keyword>
<dbReference type="Proteomes" id="UP000695022">
    <property type="component" value="Unplaced"/>
</dbReference>
<keyword evidence="4" id="KW-0963">Cytoplasm</keyword>
<dbReference type="Pfam" id="PF14988">
    <property type="entry name" value="DUF4515"/>
    <property type="match status" value="1"/>
</dbReference>
<name>A0ABM1DVC0_PRICU</name>
<evidence type="ECO:0000259" key="12">
    <source>
        <dbReference type="Pfam" id="PF14988"/>
    </source>
</evidence>
<feature type="coiled-coil region" evidence="10">
    <location>
        <begin position="70"/>
        <end position="179"/>
    </location>
</feature>
<evidence type="ECO:0000313" key="14">
    <source>
        <dbReference type="RefSeq" id="XP_014663891.1"/>
    </source>
</evidence>
<keyword evidence="5 10" id="KW-0175">Coiled coil</keyword>
<evidence type="ECO:0000256" key="6">
    <source>
        <dbReference type="ARBA" id="ARBA00023069"/>
    </source>
</evidence>
<reference evidence="14" key="1">
    <citation type="submission" date="2025-08" db="UniProtKB">
        <authorList>
            <consortium name="RefSeq"/>
        </authorList>
    </citation>
    <scope>IDENTIFICATION</scope>
</reference>
<comment type="similarity">
    <text evidence="2">Belongs to the BBOF1 family.</text>
</comment>
<proteinExistence type="inferred from homology"/>
<accession>A0ABM1DVC0</accession>
<feature type="domain" description="DUF4515" evidence="12">
    <location>
        <begin position="115"/>
        <end position="302"/>
    </location>
</feature>
<evidence type="ECO:0000256" key="1">
    <source>
        <dbReference type="ARBA" id="ARBA00004120"/>
    </source>
</evidence>
<organism evidence="13 14">
    <name type="scientific">Priapulus caudatus</name>
    <name type="common">Priapulid worm</name>
    <dbReference type="NCBI Taxonomy" id="37621"/>
    <lineage>
        <taxon>Eukaryota</taxon>
        <taxon>Metazoa</taxon>
        <taxon>Ecdysozoa</taxon>
        <taxon>Scalidophora</taxon>
        <taxon>Priapulida</taxon>
        <taxon>Priapulimorpha</taxon>
        <taxon>Priapulimorphida</taxon>
        <taxon>Priapulidae</taxon>
        <taxon>Priapulus</taxon>
    </lineage>
</organism>
<dbReference type="InterPro" id="IPR032777">
    <property type="entry name" value="DUF4515"/>
</dbReference>
<feature type="compositionally biased region" description="Low complexity" evidence="11">
    <location>
        <begin position="27"/>
        <end position="39"/>
    </location>
</feature>
<dbReference type="GeneID" id="106806466"/>